<evidence type="ECO:0000259" key="1">
    <source>
        <dbReference type="Pfam" id="PF18495"/>
    </source>
</evidence>
<comment type="caution">
    <text evidence="2">The sequence shown here is derived from an EMBL/GenBank/DDBJ whole genome shotgun (WGS) entry which is preliminary data.</text>
</comment>
<dbReference type="InterPro" id="IPR043038">
    <property type="entry name" value="VbhA_sf"/>
</dbReference>
<dbReference type="AlphaFoldDB" id="A0A848N9K2"/>
<sequence>MQNQATLRDLQRGLDNAVANQRLEGLEPDATTVAELHRVVMGELTIAEVLQSVRARISAGEFRQEPAEGFGVSPGC</sequence>
<organism evidence="2 3">
    <name type="scientific">Achromobacter ruhlandii</name>
    <dbReference type="NCBI Taxonomy" id="72557"/>
    <lineage>
        <taxon>Bacteria</taxon>
        <taxon>Pseudomonadati</taxon>
        <taxon>Pseudomonadota</taxon>
        <taxon>Betaproteobacteria</taxon>
        <taxon>Burkholderiales</taxon>
        <taxon>Alcaligenaceae</taxon>
        <taxon>Achromobacter</taxon>
    </lineage>
</organism>
<dbReference type="InterPro" id="IPR041535">
    <property type="entry name" value="VbhA"/>
</dbReference>
<dbReference type="Pfam" id="PF18495">
    <property type="entry name" value="VbhA"/>
    <property type="match status" value="1"/>
</dbReference>
<accession>A0A848N9K2</accession>
<dbReference type="Gene3D" id="1.10.8.1050">
    <property type="entry name" value="Antitoxin VbhA-like"/>
    <property type="match status" value="1"/>
</dbReference>
<dbReference type="CDD" id="cd11586">
    <property type="entry name" value="VbhA_like"/>
    <property type="match status" value="1"/>
</dbReference>
<name>A0A848N9K2_9BURK</name>
<dbReference type="EMBL" id="JABBZE010000001">
    <property type="protein sequence ID" value="NMU88286.1"/>
    <property type="molecule type" value="Genomic_DNA"/>
</dbReference>
<evidence type="ECO:0000313" key="2">
    <source>
        <dbReference type="EMBL" id="NMU88286.1"/>
    </source>
</evidence>
<dbReference type="Proteomes" id="UP000542405">
    <property type="component" value="Unassembled WGS sequence"/>
</dbReference>
<dbReference type="RefSeq" id="WP_162876380.1">
    <property type="nucleotide sequence ID" value="NZ_JABBZE010000001.1"/>
</dbReference>
<reference evidence="2 3" key="1">
    <citation type="submission" date="2020-04" db="EMBL/GenBank/DDBJ databases">
        <title>Achromobacter ruhlandii genome sequencing and assembly.</title>
        <authorList>
            <person name="Martins R.C.R."/>
            <person name="Perdigao-Neto L.V."/>
            <person name="Levin A.S.S."/>
            <person name="Costa S.F."/>
        </authorList>
    </citation>
    <scope>NUCLEOTIDE SEQUENCE [LARGE SCALE GENOMIC DNA]</scope>
    <source>
        <strain evidence="2 3">9035ralo</strain>
    </source>
</reference>
<gene>
    <name evidence="2" type="ORF">HGQ98_00070</name>
</gene>
<evidence type="ECO:0000313" key="3">
    <source>
        <dbReference type="Proteomes" id="UP000542405"/>
    </source>
</evidence>
<protein>
    <submittedName>
        <fullName evidence="2">Antitoxin VbhA family protein</fullName>
    </submittedName>
</protein>
<dbReference type="InterPro" id="IPR033788">
    <property type="entry name" value="VbhA-like"/>
</dbReference>
<proteinExistence type="predicted"/>
<feature type="domain" description="Antitoxin VbhA" evidence="1">
    <location>
        <begin position="13"/>
        <end position="56"/>
    </location>
</feature>